<protein>
    <submittedName>
        <fullName evidence="1">Uncharacterized protein</fullName>
    </submittedName>
</protein>
<sequence>MLTMSTVCTHWVGYWQLCQCRVRNAGLGFGVYDYRAGFWGVMGHPCLGIISKDLDLLIGRGLPATRGCSYIIEISGKVWDESSGEELDGLGKLAPTLGDRLCLLLFSSSFFLLPSSFMEKAQAGASANRLVWDCGSSLYDSFELESLMRQLDSAGAARCFSMPHSSVPPPPPLPAPLGQARRKRSRVARWLKNMAWLVLRSRPLKVHGGNSSSGCLASISEAWGRELGSPECGRKTVSERFTSRTTAAKEFSVHRSSCVLCGGHD</sequence>
<comment type="caution">
    <text evidence="1">The sequence shown here is derived from an EMBL/GenBank/DDBJ whole genome shotgun (WGS) entry which is preliminary data.</text>
</comment>
<accession>A0A426Z505</accession>
<dbReference type="Proteomes" id="UP000287651">
    <property type="component" value="Unassembled WGS sequence"/>
</dbReference>
<dbReference type="PANTHER" id="PTHR33978:SF4">
    <property type="entry name" value="SERINE_THREONINE-KINASE"/>
    <property type="match status" value="1"/>
</dbReference>
<dbReference type="AlphaFoldDB" id="A0A426Z505"/>
<evidence type="ECO:0000313" key="1">
    <source>
        <dbReference type="EMBL" id="RRT59070.1"/>
    </source>
</evidence>
<dbReference type="PANTHER" id="PTHR33978">
    <property type="entry name" value="SERINE/THREONINE-KINASE"/>
    <property type="match status" value="1"/>
</dbReference>
<evidence type="ECO:0000313" key="2">
    <source>
        <dbReference type="Proteomes" id="UP000287651"/>
    </source>
</evidence>
<organism evidence="1 2">
    <name type="scientific">Ensete ventricosum</name>
    <name type="common">Abyssinian banana</name>
    <name type="synonym">Musa ensete</name>
    <dbReference type="NCBI Taxonomy" id="4639"/>
    <lineage>
        <taxon>Eukaryota</taxon>
        <taxon>Viridiplantae</taxon>
        <taxon>Streptophyta</taxon>
        <taxon>Embryophyta</taxon>
        <taxon>Tracheophyta</taxon>
        <taxon>Spermatophyta</taxon>
        <taxon>Magnoliopsida</taxon>
        <taxon>Liliopsida</taxon>
        <taxon>Zingiberales</taxon>
        <taxon>Musaceae</taxon>
        <taxon>Ensete</taxon>
    </lineage>
</organism>
<gene>
    <name evidence="1" type="ORF">B296_00011825</name>
</gene>
<name>A0A426Z505_ENSVE</name>
<proteinExistence type="predicted"/>
<dbReference type="EMBL" id="AMZH03008380">
    <property type="protein sequence ID" value="RRT59070.1"/>
    <property type="molecule type" value="Genomic_DNA"/>
</dbReference>
<reference evidence="1 2" key="1">
    <citation type="journal article" date="2014" name="Agronomy (Basel)">
        <title>A Draft Genome Sequence for Ensete ventricosum, the Drought-Tolerant Tree Against Hunger.</title>
        <authorList>
            <person name="Harrison J."/>
            <person name="Moore K.A."/>
            <person name="Paszkiewicz K."/>
            <person name="Jones T."/>
            <person name="Grant M."/>
            <person name="Ambacheew D."/>
            <person name="Muzemil S."/>
            <person name="Studholme D.J."/>
        </authorList>
    </citation>
    <scope>NUCLEOTIDE SEQUENCE [LARGE SCALE GENOMIC DNA]</scope>
</reference>